<feature type="compositionally biased region" description="Basic and acidic residues" evidence="1">
    <location>
        <begin position="521"/>
        <end position="530"/>
    </location>
</feature>
<reference evidence="2" key="1">
    <citation type="submission" date="2021-01" db="EMBL/GenBank/DDBJ databases">
        <authorList>
            <person name="Corre E."/>
            <person name="Pelletier E."/>
            <person name="Niang G."/>
            <person name="Scheremetjew M."/>
            <person name="Finn R."/>
            <person name="Kale V."/>
            <person name="Holt S."/>
            <person name="Cochrane G."/>
            <person name="Meng A."/>
            <person name="Brown T."/>
            <person name="Cohen L."/>
        </authorList>
    </citation>
    <scope>NUCLEOTIDE SEQUENCE</scope>
    <source>
        <strain evidence="2">CCMP325</strain>
    </source>
</reference>
<feature type="region of interest" description="Disordered" evidence="1">
    <location>
        <begin position="1"/>
        <end position="22"/>
    </location>
</feature>
<protein>
    <submittedName>
        <fullName evidence="2">Uncharacterized protein</fullName>
    </submittedName>
</protein>
<name>A0A7S0ETZ6_9CRYP</name>
<evidence type="ECO:0000256" key="1">
    <source>
        <dbReference type="SAM" id="MobiDB-lite"/>
    </source>
</evidence>
<feature type="region of interest" description="Disordered" evidence="1">
    <location>
        <begin position="499"/>
        <end position="540"/>
    </location>
</feature>
<organism evidence="2">
    <name type="scientific">Hanusia phi</name>
    <dbReference type="NCBI Taxonomy" id="3032"/>
    <lineage>
        <taxon>Eukaryota</taxon>
        <taxon>Cryptophyceae</taxon>
        <taxon>Pyrenomonadales</taxon>
        <taxon>Geminigeraceae</taxon>
        <taxon>Hanusia</taxon>
    </lineage>
</organism>
<gene>
    <name evidence="2" type="ORF">HPHI1048_LOCUS15602</name>
</gene>
<accession>A0A7S0ETZ6</accession>
<evidence type="ECO:0000313" key="2">
    <source>
        <dbReference type="EMBL" id="CAD8493443.1"/>
    </source>
</evidence>
<dbReference type="AlphaFoldDB" id="A0A7S0ETZ6"/>
<feature type="region of interest" description="Disordered" evidence="1">
    <location>
        <begin position="259"/>
        <end position="305"/>
    </location>
</feature>
<sequence length="838" mass="92235">MKRLKVVDSSSDGPLSARRARNLPPIMPKGLVVSFKAEGKRMSMTLSSDRSSLVPYIREVSETDRSASALQWDRSDSDMDSLSVLSSLTGSPAQHFSNIAEQQESMRAHSQEAVRARVQELQQGHKQSTVPVTKQEYVASHFAGKQHATAQVDSQQISRTASQESNASSINEFFLTGVEDADEFASKFSSVRKRTSIVLSDIEKSLEQKNLFDATSEVEGKPFKANSQSVTTDNIRFVSSSQTEKQDVNDEKIVISVSIESTVQDKDSNGEGRSEENQSHVVLQEEPASVAEDKPPQQDEVAQALPEQISEASVEDQLVVEHASAPVGGETPGVLEEIASFAGQSGSKALTVESALTELYQLHDLKAQISKSNLAEIYNSAQQERMGWKKKIKNLSVKMSQISFPYALLVYQPMTDKVTLLSVWGESISEVSACAFSDVVVKKNGDRTDGSSNIPAGTVLIRIPSTSALPPTILFPAEVWTKIVEARSKKNVYRAPLPRAGSRSSDFARSASRSSSSLEGVRSRSLREKTAFPSSPKLAEKDLPKTVEELRRLNNYVGFVIPGMHDDVNVEIVPLHLSGSISSWPRADGHQEDDVLGGMGNLNLSSAIKTYGEKKRESLTAEKAQGDNKIDSLEDKDKDRTFMIKESNELSPTNKLRFAEVVALCEDLFLDELAPASLASSHGFYEHLRESRLYTQQSTSSSSFSSESSMYNLTWKETGTCLRPSTMDSCPELKAQLKKIHPSNLPSSAFLWKRGISFSGRAGAKQRHYEKMQVVRKLQGESPARLQQTWGSGSLGVPRLRTTSSLIPAGKNSRVLEFEGLRGEPPPVRQEYEFEELE</sequence>
<feature type="compositionally biased region" description="Basic and acidic residues" evidence="1">
    <location>
        <begin position="263"/>
        <end position="278"/>
    </location>
</feature>
<dbReference type="EMBL" id="HBEO01023100">
    <property type="protein sequence ID" value="CAD8493443.1"/>
    <property type="molecule type" value="Transcribed_RNA"/>
</dbReference>
<feature type="compositionally biased region" description="Low complexity" evidence="1">
    <location>
        <begin position="499"/>
        <end position="520"/>
    </location>
</feature>
<proteinExistence type="predicted"/>